<dbReference type="Proteomes" id="UP000887116">
    <property type="component" value="Unassembled WGS sequence"/>
</dbReference>
<gene>
    <name evidence="1" type="primary">ZMYM6</name>
    <name evidence="1" type="ORF">TNCT_294301</name>
</gene>
<protein>
    <submittedName>
        <fullName evidence="1">Zinc finger MYM-type protein 6</fullName>
    </submittedName>
</protein>
<reference evidence="1" key="1">
    <citation type="submission" date="2020-07" db="EMBL/GenBank/DDBJ databases">
        <title>Multicomponent nature underlies the extraordinary mechanical properties of spider dragline silk.</title>
        <authorList>
            <person name="Kono N."/>
            <person name="Nakamura H."/>
            <person name="Mori M."/>
            <person name="Yoshida Y."/>
            <person name="Ohtoshi R."/>
            <person name="Malay A.D."/>
            <person name="Moran D.A.P."/>
            <person name="Tomita M."/>
            <person name="Numata K."/>
            <person name="Arakawa K."/>
        </authorList>
    </citation>
    <scope>NUCLEOTIDE SEQUENCE</scope>
</reference>
<name>A0A8X6I1W3_TRICU</name>
<comment type="caution">
    <text evidence="1">The sequence shown here is derived from an EMBL/GenBank/DDBJ whole genome shotgun (WGS) entry which is preliminary data.</text>
</comment>
<dbReference type="PANTHER" id="PTHR45913">
    <property type="entry name" value="EPM2A-INTERACTING PROTEIN 1"/>
    <property type="match status" value="1"/>
</dbReference>
<organism evidence="1 2">
    <name type="scientific">Trichonephila clavata</name>
    <name type="common">Joro spider</name>
    <name type="synonym">Nephila clavata</name>
    <dbReference type="NCBI Taxonomy" id="2740835"/>
    <lineage>
        <taxon>Eukaryota</taxon>
        <taxon>Metazoa</taxon>
        <taxon>Ecdysozoa</taxon>
        <taxon>Arthropoda</taxon>
        <taxon>Chelicerata</taxon>
        <taxon>Arachnida</taxon>
        <taxon>Araneae</taxon>
        <taxon>Araneomorphae</taxon>
        <taxon>Entelegynae</taxon>
        <taxon>Araneoidea</taxon>
        <taxon>Nephilidae</taxon>
        <taxon>Trichonephila</taxon>
    </lineage>
</organism>
<sequence length="229" mass="26046">MDRAAAMTRGLSGLTARIKEVAPERESTHCFIHREVPASRKISPKFSSVLIEVINYIKAHALNLLLFEQLCEEMGAVYTFLLEKKSPLAAHFSDKAWVIKLAYLCDIFNLLNELNLGLHGEMTTVFKLADKVAAFKAKLELWGRRVNKGIFDMFQTLAGILCETEPEHSFSQLVHIHPSLILKKFKCYFPTTKDPQTGGEWICNPFVNKWANLACLCKKINCWRSLPVF</sequence>
<proteinExistence type="predicted"/>
<dbReference type="AlphaFoldDB" id="A0A8X6I1W3"/>
<keyword evidence="2" id="KW-1185">Reference proteome</keyword>
<dbReference type="PANTHER" id="PTHR45913:SF19">
    <property type="entry name" value="LOW QUALITY PROTEIN: ZINC FINGER BED DOMAIN-CONTAINING PROTEIN 5-LIKE"/>
    <property type="match status" value="1"/>
</dbReference>
<evidence type="ECO:0000313" key="2">
    <source>
        <dbReference type="Proteomes" id="UP000887116"/>
    </source>
</evidence>
<accession>A0A8X6I1W3</accession>
<evidence type="ECO:0000313" key="1">
    <source>
        <dbReference type="EMBL" id="GFQ96744.1"/>
    </source>
</evidence>
<dbReference type="EMBL" id="BMAO01034466">
    <property type="protein sequence ID" value="GFQ96744.1"/>
    <property type="molecule type" value="Genomic_DNA"/>
</dbReference>
<dbReference type="OrthoDB" id="6418415at2759"/>